<proteinExistence type="inferred from homology"/>
<evidence type="ECO:0000313" key="4">
    <source>
        <dbReference type="EMBL" id="KPL88134.1"/>
    </source>
</evidence>
<dbReference type="PANTHER" id="PTHR33495">
    <property type="entry name" value="ANTI-SIGMA FACTOR ANTAGONIST TM_1081-RELATED-RELATED"/>
    <property type="match status" value="1"/>
</dbReference>
<dbReference type="NCBIfam" id="TIGR00377">
    <property type="entry name" value="ant_ant_sig"/>
    <property type="match status" value="1"/>
</dbReference>
<sequence length="116" mass="13494">MDISHKTYNRVDVITVSGRLAAETKDALNDKINQIYEENRHRIVLDLENLEYISSPGLRVLIEARKKAREWKFSELERGDVRIANLPQRIREVFDLTGFTPLFQIYDDLVEAVGSF</sequence>
<evidence type="ECO:0000256" key="2">
    <source>
        <dbReference type="RuleBase" id="RU003749"/>
    </source>
</evidence>
<dbReference type="OrthoDB" id="9794628at2"/>
<dbReference type="PROSITE" id="PS50801">
    <property type="entry name" value="STAS"/>
    <property type="match status" value="1"/>
</dbReference>
<dbReference type="CDD" id="cd07043">
    <property type="entry name" value="STAS_anti-anti-sigma_factors"/>
    <property type="match status" value="1"/>
</dbReference>
<gene>
    <name evidence="4" type="ORF">SE18_10465</name>
</gene>
<dbReference type="AlphaFoldDB" id="A0A0P6YF52"/>
<evidence type="ECO:0000256" key="1">
    <source>
        <dbReference type="ARBA" id="ARBA00009013"/>
    </source>
</evidence>
<feature type="domain" description="STAS" evidence="3">
    <location>
        <begin position="1"/>
        <end position="116"/>
    </location>
</feature>
<comment type="similarity">
    <text evidence="1 2">Belongs to the anti-sigma-factor antagonist family.</text>
</comment>
<reference evidence="4 5" key="1">
    <citation type="submission" date="2015-07" db="EMBL/GenBank/DDBJ databases">
        <title>Whole genome sequence of Herpetosiphon geysericola DSM 7119.</title>
        <authorList>
            <person name="Hemp J."/>
            <person name="Ward L.M."/>
            <person name="Pace L.A."/>
            <person name="Fischer W.W."/>
        </authorList>
    </citation>
    <scope>NUCLEOTIDE SEQUENCE [LARGE SCALE GENOMIC DNA]</scope>
    <source>
        <strain evidence="4 5">DSM 7119</strain>
    </source>
</reference>
<dbReference type="Gene3D" id="3.30.750.24">
    <property type="entry name" value="STAS domain"/>
    <property type="match status" value="1"/>
</dbReference>
<evidence type="ECO:0000313" key="5">
    <source>
        <dbReference type="Proteomes" id="UP000050277"/>
    </source>
</evidence>
<dbReference type="Proteomes" id="UP000050277">
    <property type="component" value="Unassembled WGS sequence"/>
</dbReference>
<dbReference type="PATRIC" id="fig|70996.4.peg.1917"/>
<organism evidence="4 5">
    <name type="scientific">Herpetosiphon geysericola</name>
    <dbReference type="NCBI Taxonomy" id="70996"/>
    <lineage>
        <taxon>Bacteria</taxon>
        <taxon>Bacillati</taxon>
        <taxon>Chloroflexota</taxon>
        <taxon>Chloroflexia</taxon>
        <taxon>Herpetosiphonales</taxon>
        <taxon>Herpetosiphonaceae</taxon>
        <taxon>Herpetosiphon</taxon>
    </lineage>
</organism>
<dbReference type="EMBL" id="LGKP01000017">
    <property type="protein sequence ID" value="KPL88134.1"/>
    <property type="molecule type" value="Genomic_DNA"/>
</dbReference>
<dbReference type="RefSeq" id="WP_054534399.1">
    <property type="nucleotide sequence ID" value="NZ_LGKP01000017.1"/>
</dbReference>
<name>A0A0P6YF52_9CHLR</name>
<keyword evidence="5" id="KW-1185">Reference proteome</keyword>
<evidence type="ECO:0000259" key="3">
    <source>
        <dbReference type="PROSITE" id="PS50801"/>
    </source>
</evidence>
<dbReference type="GO" id="GO:0043856">
    <property type="term" value="F:anti-sigma factor antagonist activity"/>
    <property type="evidence" value="ECO:0007669"/>
    <property type="project" value="InterPro"/>
</dbReference>
<dbReference type="SUPFAM" id="SSF52091">
    <property type="entry name" value="SpoIIaa-like"/>
    <property type="match status" value="1"/>
</dbReference>
<dbReference type="InterPro" id="IPR003658">
    <property type="entry name" value="Anti-sigma_ant"/>
</dbReference>
<dbReference type="STRING" id="70996.SE18_10465"/>
<dbReference type="Pfam" id="PF01740">
    <property type="entry name" value="STAS"/>
    <property type="match status" value="1"/>
</dbReference>
<accession>A0A0P6YF52</accession>
<dbReference type="PANTHER" id="PTHR33495:SF2">
    <property type="entry name" value="ANTI-SIGMA FACTOR ANTAGONIST TM_1081-RELATED"/>
    <property type="match status" value="1"/>
</dbReference>
<protein>
    <recommendedName>
        <fullName evidence="2">Anti-sigma factor antagonist</fullName>
    </recommendedName>
</protein>
<dbReference type="InterPro" id="IPR002645">
    <property type="entry name" value="STAS_dom"/>
</dbReference>
<dbReference type="InterPro" id="IPR036513">
    <property type="entry name" value="STAS_dom_sf"/>
</dbReference>
<comment type="caution">
    <text evidence="4">The sequence shown here is derived from an EMBL/GenBank/DDBJ whole genome shotgun (WGS) entry which is preliminary data.</text>
</comment>